<organism evidence="1 2">
    <name type="scientific">Ectopseudomonas oleovorans</name>
    <name type="common">Pseudomonas oleovorans</name>
    <dbReference type="NCBI Taxonomy" id="301"/>
    <lineage>
        <taxon>Bacteria</taxon>
        <taxon>Pseudomonadati</taxon>
        <taxon>Pseudomonadota</taxon>
        <taxon>Gammaproteobacteria</taxon>
        <taxon>Pseudomonadales</taxon>
        <taxon>Pseudomonadaceae</taxon>
        <taxon>Ectopseudomonas</taxon>
    </lineage>
</organism>
<name>A0A397MGN8_ECTOL</name>
<evidence type="ECO:0000313" key="1">
    <source>
        <dbReference type="EMBL" id="RIA22683.1"/>
    </source>
</evidence>
<sequence length="520" mass="58611">MGIARDLGLKDNPFEHYNAEKEPHIVSYAVRPPYLETISQRARGLSSFILFGDRGAGKSATRLTVFKEEWAAAGEESVAGRPFVVNLTDYTQVLDVFKRGELRDKDLCVLAAFYVIEQMFAWLSSLEDEERAEYLGRLDEHDEVLIIALLQGLYLNVPEMDRDTSTSEAFKLLGSAWTTKSKVWAKQRWGALSGIFADVLNLFAKKYVDKGVDVAGSTERILASLVGDSANAPRAILSKLVELSRMFGFSGVCVLVDKLDETDETDNSVDATARLIYPLLANIQLLEVDGFSWVFFVWGGVEEPFSNRLKIRLDKIANARIRWEPEQLFKMLDRRLEYYSDGVVDFSGVFGGEVRSEEVFERFRLLSLNSPRELIRLMDTLFREHDARGTDAPNKIDAFSVELAQDKYAMDSIRSWYKKDVLNQLYRLGKVSFTNKDVQGAFRIGSQGARTKVLKWVDIGLVRQNGTVALEGLGKPSYLYEVSDPRVARVIERRLDDLVGVPLEPAAAKDEDFVDGDSDD</sequence>
<protein>
    <recommendedName>
        <fullName evidence="3">ATP-binding protein</fullName>
    </recommendedName>
</protein>
<dbReference type="NCBIfam" id="NF047389">
    <property type="entry name" value="ATPase_Sll1717"/>
    <property type="match status" value="1"/>
</dbReference>
<dbReference type="EMBL" id="QXDA01000004">
    <property type="protein sequence ID" value="RIA22683.1"/>
    <property type="molecule type" value="Genomic_DNA"/>
</dbReference>
<dbReference type="AlphaFoldDB" id="A0A397MGN8"/>
<proteinExistence type="predicted"/>
<dbReference type="Proteomes" id="UP000265836">
    <property type="component" value="Unassembled WGS sequence"/>
</dbReference>
<reference evidence="1 2" key="1">
    <citation type="submission" date="2018-08" db="EMBL/GenBank/DDBJ databases">
        <title>Genome sequencing of rice bacterial endophytes.</title>
        <authorList>
            <person name="Venturi V."/>
        </authorList>
    </citation>
    <scope>NUCLEOTIDE SEQUENCE [LARGE SCALE GENOMIC DNA]</scope>
    <source>
        <strain evidence="1 2">E1205</strain>
    </source>
</reference>
<dbReference type="InterPro" id="IPR059206">
    <property type="entry name" value="Sll1717-like"/>
</dbReference>
<evidence type="ECO:0000313" key="2">
    <source>
        <dbReference type="Proteomes" id="UP000265836"/>
    </source>
</evidence>
<accession>A0A397MGN8</accession>
<comment type="caution">
    <text evidence="1">The sequence shown here is derived from an EMBL/GenBank/DDBJ whole genome shotgun (WGS) entry which is preliminary data.</text>
</comment>
<gene>
    <name evidence="1" type="ORF">DFO61_3373</name>
</gene>
<evidence type="ECO:0008006" key="3">
    <source>
        <dbReference type="Google" id="ProtNLM"/>
    </source>
</evidence>
<dbReference type="RefSeq" id="WP_119693832.1">
    <property type="nucleotide sequence ID" value="NZ_QXDA01000004.1"/>
</dbReference>